<dbReference type="EMBL" id="PYHP01000100">
    <property type="protein sequence ID" value="PUA34684.1"/>
    <property type="molecule type" value="Genomic_DNA"/>
</dbReference>
<dbReference type="AlphaFoldDB" id="A0A2T6FS00"/>
<evidence type="ECO:0000313" key="2">
    <source>
        <dbReference type="Proteomes" id="UP000244184"/>
    </source>
</evidence>
<reference evidence="1 2" key="1">
    <citation type="submission" date="2018-03" db="EMBL/GenBank/DDBJ databases">
        <title>Genome sequence of Paenibacillus elgii strain AC13 an antimicrobial compound producing bacteria.</title>
        <authorList>
            <person name="Kurokawa A.S."/>
            <person name="Araujo J.F."/>
            <person name="Costa R.A."/>
            <person name="Ortega D.B."/>
            <person name="Pires A.S."/>
            <person name="Pappas G.J.Jr."/>
            <person name="Franco O.L."/>
            <person name="Barreto C."/>
            <person name="Magalhaes B.S."/>
            <person name="Kruger R.H."/>
        </authorList>
    </citation>
    <scope>NUCLEOTIDE SEQUENCE [LARGE SCALE GENOMIC DNA]</scope>
    <source>
        <strain evidence="1 2">AC13</strain>
    </source>
</reference>
<accession>A0A2T6FS00</accession>
<gene>
    <name evidence="1" type="ORF">C8Z91_34505</name>
</gene>
<proteinExistence type="predicted"/>
<comment type="caution">
    <text evidence="1">The sequence shown here is derived from an EMBL/GenBank/DDBJ whole genome shotgun (WGS) entry which is preliminary data.</text>
</comment>
<dbReference type="Proteomes" id="UP000244184">
    <property type="component" value="Unassembled WGS sequence"/>
</dbReference>
<sequence>MRNFMPKVNRAVLVNPSGTRVKKVSDNGVMVVPSSLSREQIRSEMKLIIEKDQRQSHVK</sequence>
<protein>
    <submittedName>
        <fullName evidence="1">Uncharacterized protein</fullName>
    </submittedName>
</protein>
<organism evidence="1 2">
    <name type="scientific">Paenibacillus elgii</name>
    <dbReference type="NCBI Taxonomy" id="189691"/>
    <lineage>
        <taxon>Bacteria</taxon>
        <taxon>Bacillati</taxon>
        <taxon>Bacillota</taxon>
        <taxon>Bacilli</taxon>
        <taxon>Bacillales</taxon>
        <taxon>Paenibacillaceae</taxon>
        <taxon>Paenibacillus</taxon>
    </lineage>
</organism>
<name>A0A2T6FS00_9BACL</name>
<dbReference type="RefSeq" id="WP_108535173.1">
    <property type="nucleotide sequence ID" value="NZ_PYHP01000100.1"/>
</dbReference>
<evidence type="ECO:0000313" key="1">
    <source>
        <dbReference type="EMBL" id="PUA34684.1"/>
    </source>
</evidence>